<proteinExistence type="predicted"/>
<protein>
    <submittedName>
        <fullName evidence="3">MerR family transcriptional regulator</fullName>
    </submittedName>
</protein>
<dbReference type="SUPFAM" id="SSF46955">
    <property type="entry name" value="Putative DNA-binding domain"/>
    <property type="match status" value="1"/>
</dbReference>
<dbReference type="Proteomes" id="UP001442364">
    <property type="component" value="Unassembled WGS sequence"/>
</dbReference>
<evidence type="ECO:0000313" key="4">
    <source>
        <dbReference type="Proteomes" id="UP001442364"/>
    </source>
</evidence>
<dbReference type="PANTHER" id="PTHR30204">
    <property type="entry name" value="REDOX-CYCLING DRUG-SENSING TRANSCRIPTIONAL ACTIVATOR SOXR"/>
    <property type="match status" value="1"/>
</dbReference>
<dbReference type="InterPro" id="IPR009061">
    <property type="entry name" value="DNA-bd_dom_put_sf"/>
</dbReference>
<evidence type="ECO:0000256" key="1">
    <source>
        <dbReference type="ARBA" id="ARBA00023125"/>
    </source>
</evidence>
<dbReference type="InterPro" id="IPR000551">
    <property type="entry name" value="MerR-type_HTH_dom"/>
</dbReference>
<dbReference type="CDD" id="cd02440">
    <property type="entry name" value="AdoMet_MTases"/>
    <property type="match status" value="1"/>
</dbReference>
<dbReference type="RefSeq" id="WP_022502973.1">
    <property type="nucleotide sequence ID" value="NZ_DAWDOP010000005.1"/>
</dbReference>
<gene>
    <name evidence="3" type="ORF">WMO14_08005</name>
</gene>
<dbReference type="PANTHER" id="PTHR30204:SF96">
    <property type="entry name" value="CHROMOSOME-ANCHORING PROTEIN RACA"/>
    <property type="match status" value="1"/>
</dbReference>
<accession>A0ABV1BWX0</accession>
<reference evidence="3 4" key="1">
    <citation type="submission" date="2024-03" db="EMBL/GenBank/DDBJ databases">
        <title>Human intestinal bacterial collection.</title>
        <authorList>
            <person name="Pauvert C."/>
            <person name="Hitch T.C.A."/>
            <person name="Clavel T."/>
        </authorList>
    </citation>
    <scope>NUCLEOTIDE SEQUENCE [LARGE SCALE GENOMIC DNA]</scope>
    <source>
        <strain evidence="3 4">CLA-AA-H255</strain>
    </source>
</reference>
<dbReference type="SUPFAM" id="SSF53335">
    <property type="entry name" value="S-adenosyl-L-methionine-dependent methyltransferases"/>
    <property type="match status" value="1"/>
</dbReference>
<keyword evidence="1" id="KW-0238">DNA-binding</keyword>
<dbReference type="PRINTS" id="PR00040">
    <property type="entry name" value="HTHMERR"/>
</dbReference>
<dbReference type="Pfam" id="PF08241">
    <property type="entry name" value="Methyltransf_11"/>
    <property type="match status" value="1"/>
</dbReference>
<keyword evidence="4" id="KW-1185">Reference proteome</keyword>
<organism evidence="3 4">
    <name type="scientific">[Lactobacillus] rogosae</name>
    <dbReference type="NCBI Taxonomy" id="706562"/>
    <lineage>
        <taxon>Bacteria</taxon>
        <taxon>Bacillati</taxon>
        <taxon>Bacillota</taxon>
        <taxon>Clostridia</taxon>
        <taxon>Lachnospirales</taxon>
        <taxon>Lachnospiraceae</taxon>
        <taxon>Lachnospira</taxon>
    </lineage>
</organism>
<dbReference type="InterPro" id="IPR013216">
    <property type="entry name" value="Methyltransf_11"/>
</dbReference>
<comment type="caution">
    <text evidence="3">The sequence shown here is derived from an EMBL/GenBank/DDBJ whole genome shotgun (WGS) entry which is preliminary data.</text>
</comment>
<evidence type="ECO:0000313" key="3">
    <source>
        <dbReference type="EMBL" id="MEQ2379822.1"/>
    </source>
</evidence>
<feature type="domain" description="HTH merR-type" evidence="2">
    <location>
        <begin position="6"/>
        <end position="75"/>
    </location>
</feature>
<dbReference type="PROSITE" id="PS00552">
    <property type="entry name" value="HTH_MERR_1"/>
    <property type="match status" value="1"/>
</dbReference>
<dbReference type="Pfam" id="PF13411">
    <property type="entry name" value="MerR_1"/>
    <property type="match status" value="1"/>
</dbReference>
<dbReference type="Gene3D" id="1.10.1660.10">
    <property type="match status" value="1"/>
</dbReference>
<dbReference type="CDD" id="cd01106">
    <property type="entry name" value="HTH_TipAL-Mta"/>
    <property type="match status" value="1"/>
</dbReference>
<evidence type="ECO:0000259" key="2">
    <source>
        <dbReference type="PROSITE" id="PS50937"/>
    </source>
</evidence>
<name>A0ABV1BWX0_9FIRM</name>
<sequence>MHKEGYYSSGEFAKKANVTVRTIRYYDKQNILKPSLLTEDGVRFYTDSDFTRLQQILLFKYLGFSLEDIRNMTIGDSDYNILLNSLNLQFKLIQDKIAQMELVKNAIEDTIDTFKNNKSVDWSNMLSLIHLTNMESTLKTQYLNAGNITARINLHAEYSVNKQGWFNWIYEQSNIQTGQRILEIGCGDGRLWVDNKNNVRELSGLQVFLSDISDGMVNDARRNIEAEYANENGADSTAHKTGQSVSFKFNTFDCADIPYRNNYFDIVLANHVLFYCDNIESVLKEVKRVLKPGGVFICATYGASHMKEISDLVTEFDKRIVLAADNLYDKFGLDNGEDILIKHFNNVDVRKYNDHLLVDKAEPLIEYILSCHGNQNQYLLDRYSDFKAFIRNKLARKPFKITKDAGLFICKDIW</sequence>
<dbReference type="EMBL" id="JBBMER010000005">
    <property type="protein sequence ID" value="MEQ2379822.1"/>
    <property type="molecule type" value="Genomic_DNA"/>
</dbReference>
<dbReference type="Gene3D" id="3.40.50.150">
    <property type="entry name" value="Vaccinia Virus protein VP39"/>
    <property type="match status" value="1"/>
</dbReference>
<dbReference type="InterPro" id="IPR029063">
    <property type="entry name" value="SAM-dependent_MTases_sf"/>
</dbReference>
<dbReference type="InterPro" id="IPR047057">
    <property type="entry name" value="MerR_fam"/>
</dbReference>
<dbReference type="SMART" id="SM00422">
    <property type="entry name" value="HTH_MERR"/>
    <property type="match status" value="1"/>
</dbReference>
<dbReference type="PROSITE" id="PS50937">
    <property type="entry name" value="HTH_MERR_2"/>
    <property type="match status" value="1"/>
</dbReference>